<dbReference type="PROSITE" id="PS00463">
    <property type="entry name" value="ZN2_CY6_FUNGAL_1"/>
    <property type="match status" value="1"/>
</dbReference>
<evidence type="ECO:0000256" key="1">
    <source>
        <dbReference type="ARBA" id="ARBA00004123"/>
    </source>
</evidence>
<dbReference type="EMBL" id="JAOPEN010000002">
    <property type="protein sequence ID" value="KAJ4861942.1"/>
    <property type="molecule type" value="Genomic_DNA"/>
</dbReference>
<dbReference type="AlphaFoldDB" id="A0A9W9BEP5"/>
<dbReference type="GO" id="GO:0000981">
    <property type="term" value="F:DNA-binding transcription factor activity, RNA polymerase II-specific"/>
    <property type="evidence" value="ECO:0007669"/>
    <property type="project" value="InterPro"/>
</dbReference>
<dbReference type="Pfam" id="PF00172">
    <property type="entry name" value="Zn_clus"/>
    <property type="match status" value="1"/>
</dbReference>
<gene>
    <name evidence="5" type="ORF">T069G_02896</name>
</gene>
<proteinExistence type="predicted"/>
<evidence type="ECO:0000313" key="6">
    <source>
        <dbReference type="Proteomes" id="UP001140511"/>
    </source>
</evidence>
<accession>A0A9W9BEP5</accession>
<comment type="caution">
    <text evidence="5">The sequence shown here is derived from an EMBL/GenBank/DDBJ whole genome shotgun (WGS) entry which is preliminary data.</text>
</comment>
<keyword evidence="2" id="KW-0539">Nucleus</keyword>
<dbReference type="CDD" id="cd00067">
    <property type="entry name" value="GAL4"/>
    <property type="match status" value="1"/>
</dbReference>
<dbReference type="SUPFAM" id="SSF57701">
    <property type="entry name" value="Zn2/Cys6 DNA-binding domain"/>
    <property type="match status" value="1"/>
</dbReference>
<evidence type="ECO:0000256" key="2">
    <source>
        <dbReference type="ARBA" id="ARBA00023242"/>
    </source>
</evidence>
<dbReference type="GeneID" id="80864794"/>
<dbReference type="SMART" id="SM00066">
    <property type="entry name" value="GAL4"/>
    <property type="match status" value="1"/>
</dbReference>
<dbReference type="InterPro" id="IPR001138">
    <property type="entry name" value="Zn2Cys6_DnaBD"/>
</dbReference>
<feature type="region of interest" description="Disordered" evidence="3">
    <location>
        <begin position="139"/>
        <end position="158"/>
    </location>
</feature>
<evidence type="ECO:0000313" key="5">
    <source>
        <dbReference type="EMBL" id="KAJ4861942.1"/>
    </source>
</evidence>
<dbReference type="InterPro" id="IPR036864">
    <property type="entry name" value="Zn2-C6_fun-type_DNA-bd_sf"/>
</dbReference>
<evidence type="ECO:0000256" key="3">
    <source>
        <dbReference type="SAM" id="MobiDB-lite"/>
    </source>
</evidence>
<feature type="region of interest" description="Disordered" evidence="3">
    <location>
        <begin position="646"/>
        <end position="665"/>
    </location>
</feature>
<dbReference type="InterPro" id="IPR050613">
    <property type="entry name" value="Sec_Metabolite_Reg"/>
</dbReference>
<dbReference type="RefSeq" id="XP_056030998.1">
    <property type="nucleotide sequence ID" value="XM_056170106.1"/>
</dbReference>
<dbReference type="CDD" id="cd12148">
    <property type="entry name" value="fungal_TF_MHR"/>
    <property type="match status" value="1"/>
</dbReference>
<sequence length="757" mass="86484">MADPNEDYGEHPCIKAQKALMAQQSQEAQTIIRSACSECRRRKQKCTRYWPCLHCGNRGFSTNCVFQTVLDIKSPEERRTQLKQLVAQIEGLCCYSHELLDPVDGDSDGSDVDLEALGYSASHVASSYSGPRKYLASANTAAQERRRTMPDSVKPGRSPHLQKAIQALPSRSCVDALVDNFLDFVNFRYYIVHPVMFRREYRNWCSLAYNDNHVELQWTALLLMVCAYSAQYPSDALHRAFKAEQSHPIHQLSEKYHETGRKLATRIPLGRYDLHAIQTYLHSSLFFKTKARYPECRRDLTTAVQIASKMDISHEETTSPLFDYNMEMGSRAWVIMCAWDWQLGNMTSHPLILQSNLYYAKPPGILLDEELKEPPPSPGLFMSLQSELGSALLQSFGRHRPLEEIEDVRKHSNIVESWAARLPPQFFLRNPDTGLDEDYPWLRFQRFSLTMMGTLSLLSPLRYFLIIPLSTGSLAEYLHLQRDGTLWALRHLNRLLRFLRFAFPGDATYHTILFFIFDVSVLLCSAMIHDIDSSMPMREVALKAVDGSLGVMRTLERHSPIPKHSYKILSRIYEEVLRLPATDDTHRVKKRRLDHLPDRVFPNRRVEYMPELDEFWDNYDFSFTGPGENGSIESHVTTDNAAIVTSSANTRSSSTLTDQQSTPSQYDDEDAEIVEMLSACIRSSNLEDRSTAITPSNTLMHHVIKSVPEPIEHSDNSGTTFSAHDAIGFEHLIRYLNDGVWDRVCGLDQLEQPGLMD</sequence>
<name>A0A9W9BEP5_9HYPO</name>
<dbReference type="GO" id="GO:0008270">
    <property type="term" value="F:zinc ion binding"/>
    <property type="evidence" value="ECO:0007669"/>
    <property type="project" value="InterPro"/>
</dbReference>
<dbReference type="Gene3D" id="4.10.240.10">
    <property type="entry name" value="Zn(2)-C6 fungal-type DNA-binding domain"/>
    <property type="match status" value="1"/>
</dbReference>
<organism evidence="5 6">
    <name type="scientific">Trichoderma breve</name>
    <dbReference type="NCBI Taxonomy" id="2034170"/>
    <lineage>
        <taxon>Eukaryota</taxon>
        <taxon>Fungi</taxon>
        <taxon>Dikarya</taxon>
        <taxon>Ascomycota</taxon>
        <taxon>Pezizomycotina</taxon>
        <taxon>Sordariomycetes</taxon>
        <taxon>Hypocreomycetidae</taxon>
        <taxon>Hypocreales</taxon>
        <taxon>Hypocreaceae</taxon>
        <taxon>Trichoderma</taxon>
    </lineage>
</organism>
<dbReference type="Proteomes" id="UP001140511">
    <property type="component" value="Unassembled WGS sequence"/>
</dbReference>
<dbReference type="PANTHER" id="PTHR31001:SF87">
    <property type="entry name" value="COL-21"/>
    <property type="match status" value="1"/>
</dbReference>
<feature type="domain" description="Zn(2)-C6 fungal-type" evidence="4">
    <location>
        <begin position="35"/>
        <end position="66"/>
    </location>
</feature>
<reference evidence="5" key="1">
    <citation type="submission" date="2022-09" db="EMBL/GenBank/DDBJ databases">
        <title>Chromosome-level assembly of Trichoderma breve T069, a fungus used in development of biopesticide product.</title>
        <authorList>
            <person name="Lin R."/>
            <person name="Liu T."/>
        </authorList>
    </citation>
    <scope>NUCLEOTIDE SEQUENCE</scope>
    <source>
        <strain evidence="5">T069</strain>
    </source>
</reference>
<protein>
    <recommendedName>
        <fullName evidence="4">Zn(2)-C6 fungal-type domain-containing protein</fullName>
    </recommendedName>
</protein>
<dbReference type="GO" id="GO:0005634">
    <property type="term" value="C:nucleus"/>
    <property type="evidence" value="ECO:0007669"/>
    <property type="project" value="UniProtKB-SubCell"/>
</dbReference>
<evidence type="ECO:0000259" key="4">
    <source>
        <dbReference type="PROSITE" id="PS50048"/>
    </source>
</evidence>
<keyword evidence="6" id="KW-1185">Reference proteome</keyword>
<comment type="subcellular location">
    <subcellularLocation>
        <location evidence="1">Nucleus</location>
    </subcellularLocation>
</comment>
<dbReference type="PANTHER" id="PTHR31001">
    <property type="entry name" value="UNCHARACTERIZED TRANSCRIPTIONAL REGULATORY PROTEIN"/>
    <property type="match status" value="1"/>
</dbReference>
<dbReference type="PROSITE" id="PS50048">
    <property type="entry name" value="ZN2_CY6_FUNGAL_2"/>
    <property type="match status" value="1"/>
</dbReference>